<proteinExistence type="predicted"/>
<feature type="region of interest" description="Disordered" evidence="5">
    <location>
        <begin position="61"/>
        <end position="91"/>
    </location>
</feature>
<dbReference type="PANTHER" id="PTHR46213:SF2">
    <property type="entry name" value="PROTEIN ROS1C"/>
    <property type="match status" value="1"/>
</dbReference>
<evidence type="ECO:0000313" key="9">
    <source>
        <dbReference type="Proteomes" id="UP001054889"/>
    </source>
</evidence>
<evidence type="ECO:0000313" key="7">
    <source>
        <dbReference type="EMBL" id="GJM88739.1"/>
    </source>
</evidence>
<comment type="caution">
    <text evidence="7">The sequence shown here is derived from an EMBL/GenBank/DDBJ whole genome shotgun (WGS) entry which is preliminary data.</text>
</comment>
<evidence type="ECO:0000259" key="6">
    <source>
        <dbReference type="Pfam" id="PF15628"/>
    </source>
</evidence>
<keyword evidence="9" id="KW-1185">Reference proteome</keyword>
<feature type="region of interest" description="Disordered" evidence="5">
    <location>
        <begin position="1"/>
        <end position="48"/>
    </location>
</feature>
<feature type="compositionally biased region" description="Basic residues" evidence="5">
    <location>
        <begin position="345"/>
        <end position="356"/>
    </location>
</feature>
<sequence>MSSWRGNPNIPGNRPRFRSARVPYSPERQNLDGTVAAGERNPIPPPALFSAYSTSTLNAMHGTSAPQAASSSSTSCAAEQHAGPSIPPSWNLPSGCTQVPINIIVFHRRLIGRGSRPQIPLSRSCTPAPALPGVPEDGASIQYAGRNLSLGRASNIVASHMTMDPLQLATPDKSEHAPADLQQNVIGDEAAKTENETEATQLQQSATINSCDRHTTLQSAVQANTSEAQVKHSQESTAILGKGSPHDNIHVYQPMSKRSKRKISQSEHTPLSTPPAVLKERTLSQIETQIADTEKTETFRNEESPAQKLKTRRKKHRPKVIREDRKAKMHKPVDSTPDGKSPNLKVKRSYVRKKRTVSSVEKSSGPVSNQSISGGTEIAAPRTASVRRSLHFGLEEQRAQAYHIPTANSHHHNIENLVHGQSSLCSVTDSEVPVGQGQQVEMENSPGELAFDMSLKLNKMLDEYIQLPEVTPEPTEEVTIATSECFGKELAREQANTNNSSPASTRLPQPCMDALYESSYIKFMTKKRSQKVRPQCPSSIEPNSELINRLSAGSIFYAEHNGPKISEETFHKSSPWPVDNQTCDLNVRCKAPEGSSTSVSTVSYSDYLQGVASKLQHLDLNTEHVHRTEMSLSLAAPSVISFGGIYGMSNALIPYGDGVVVPYERPLQIVKRQRPRAKVDLDFETTRVWNLLMGSKAEPADGTDVEKEKWWHQEREVFQGRANSFIARMRLVQGDRRFSPWKGSVVDSVVGVFLTQNVADHLSSSAFMALAATFPPRSVNNSCKDNTTTQDNGQTIGTSGLGGKSMLDLFHNCVRPNPVLNREERSVNYEKRNMGPKDNASVNELIIGEKYSFDYKTANASVFNQQGTGMEQKAQQMSDFSSVELTTSTEILQEMQFQSEISSSQSVTSGTRQSRLLLSSGIPRNFVGGGSASAYRQLEDNFTHGKSLTTNGTISSEIEYQRLETVAVNGDDVGEPETSSLMMPFCSTIDYQQLDLRNEPIISSTSPNSSSERSGNKTASTALNCPETSTWPAANHEKNTGFEAPDLLEHESLFVMDETVAEPTRKEDEGTWKSGFTSYSGVLDTEAQTSRTKKTRTTSQKNTENFDWDKLHRQKFLNRLVRDHGSIDLEWLRDIPPDSAKLALPAPQDKSLVKSRDQFPFQSSSMQPQSSSHLPRLEGNIHARDLIPENPEPIIEEPASPREEECPETMENDIEDFDEDGEIPTIKLNMEAFAQNLEHCIKESNKELQSDDIAKALVTISSEAASIPLRKLKNVHRLRTEHYVALLFYRNVLYNNTNFQIHILLYSSTKKTAADILTSNVKLPKYEQVPCRTAMRGSFPLNGTYFQVNEVFADHKSSHNPIHVERKQIWSLQRRMVFFGTSVPTIFKGLTTEEIQQCFWRANSLQNAYPVIGQVL</sequence>
<evidence type="ECO:0000256" key="5">
    <source>
        <dbReference type="SAM" id="MobiDB-lite"/>
    </source>
</evidence>
<evidence type="ECO:0000256" key="4">
    <source>
        <dbReference type="ARBA" id="ARBA00023014"/>
    </source>
</evidence>
<feature type="compositionally biased region" description="Polar residues" evidence="5">
    <location>
        <begin position="357"/>
        <end position="374"/>
    </location>
</feature>
<feature type="region of interest" description="Disordered" evidence="5">
    <location>
        <begin position="255"/>
        <end position="274"/>
    </location>
</feature>
<dbReference type="Proteomes" id="UP001054889">
    <property type="component" value="Unassembled WGS sequence"/>
</dbReference>
<feature type="compositionally biased region" description="Low complexity" evidence="5">
    <location>
        <begin position="1001"/>
        <end position="1013"/>
    </location>
</feature>
<dbReference type="InterPro" id="IPR044811">
    <property type="entry name" value="DME/ROS1"/>
</dbReference>
<comment type="cofactor">
    <cofactor evidence="1">
        <name>[4Fe-4S] cluster</name>
        <dbReference type="ChEBI" id="CHEBI:49883"/>
    </cofactor>
</comment>
<gene>
    <name evidence="7" type="primary">ga04839</name>
    <name evidence="8" type="synonym">ga05292</name>
    <name evidence="7" type="ORF">PR202_ga04839</name>
    <name evidence="8" type="ORF">PR202_ga05292</name>
</gene>
<feature type="compositionally biased region" description="Basic residues" evidence="5">
    <location>
        <begin position="309"/>
        <end position="319"/>
    </location>
</feature>
<dbReference type="EMBL" id="BQKI01000002">
    <property type="protein sequence ID" value="GJM88739.1"/>
    <property type="molecule type" value="Genomic_DNA"/>
</dbReference>
<evidence type="ECO:0000256" key="3">
    <source>
        <dbReference type="ARBA" id="ARBA00023004"/>
    </source>
</evidence>
<dbReference type="GO" id="GO:0035514">
    <property type="term" value="F:DNA demethylase activity"/>
    <property type="evidence" value="ECO:0007669"/>
    <property type="project" value="InterPro"/>
</dbReference>
<dbReference type="GO" id="GO:0051536">
    <property type="term" value="F:iron-sulfur cluster binding"/>
    <property type="evidence" value="ECO:0007669"/>
    <property type="project" value="UniProtKB-KW"/>
</dbReference>
<dbReference type="GO" id="GO:0046872">
    <property type="term" value="F:metal ion binding"/>
    <property type="evidence" value="ECO:0007669"/>
    <property type="project" value="UniProtKB-KW"/>
</dbReference>
<accession>A0AAV5BQM6</accession>
<dbReference type="GO" id="GO:0141166">
    <property type="term" value="P:chromosomal 5-methylcytosine DNA demethylation pathway"/>
    <property type="evidence" value="ECO:0007669"/>
    <property type="project" value="InterPro"/>
</dbReference>
<feature type="domain" description="Demeter RRM-fold" evidence="6">
    <location>
        <begin position="1329"/>
        <end position="1402"/>
    </location>
</feature>
<organism evidence="7 9">
    <name type="scientific">Eleusine coracana subsp. coracana</name>
    <dbReference type="NCBI Taxonomy" id="191504"/>
    <lineage>
        <taxon>Eukaryota</taxon>
        <taxon>Viridiplantae</taxon>
        <taxon>Streptophyta</taxon>
        <taxon>Embryophyta</taxon>
        <taxon>Tracheophyta</taxon>
        <taxon>Spermatophyta</taxon>
        <taxon>Magnoliopsida</taxon>
        <taxon>Liliopsida</taxon>
        <taxon>Poales</taxon>
        <taxon>Poaceae</taxon>
        <taxon>PACMAD clade</taxon>
        <taxon>Chloridoideae</taxon>
        <taxon>Cynodonteae</taxon>
        <taxon>Eleusininae</taxon>
        <taxon>Eleusine</taxon>
    </lineage>
</organism>
<name>A0AAV5BQM6_ELECO</name>
<keyword evidence="4" id="KW-0411">Iron-sulfur</keyword>
<keyword evidence="3" id="KW-0408">Iron</keyword>
<feature type="compositionally biased region" description="Low complexity" evidence="5">
    <location>
        <begin position="64"/>
        <end position="78"/>
    </location>
</feature>
<dbReference type="GO" id="GO:0019104">
    <property type="term" value="F:DNA N-glycosylase activity"/>
    <property type="evidence" value="ECO:0007669"/>
    <property type="project" value="InterPro"/>
</dbReference>
<dbReference type="Pfam" id="PF15628">
    <property type="entry name" value="RRM_DME"/>
    <property type="match status" value="1"/>
</dbReference>
<feature type="compositionally biased region" description="Polar residues" evidence="5">
    <location>
        <begin position="1016"/>
        <end position="1032"/>
    </location>
</feature>
<feature type="region of interest" description="Disordered" evidence="5">
    <location>
        <begin position="1001"/>
        <end position="1035"/>
    </location>
</feature>
<feature type="compositionally biased region" description="Basic and acidic residues" evidence="5">
    <location>
        <begin position="294"/>
        <end position="305"/>
    </location>
</feature>
<keyword evidence="2" id="KW-0479">Metal-binding</keyword>
<dbReference type="PANTHER" id="PTHR46213">
    <property type="entry name" value="TRANSCRIPTIONAL ACTIVATOR DEMETER"/>
    <property type="match status" value="1"/>
</dbReference>
<evidence type="ECO:0000313" key="8">
    <source>
        <dbReference type="EMBL" id="GJM89140.1"/>
    </source>
</evidence>
<reference evidence="7" key="2">
    <citation type="submission" date="2021-12" db="EMBL/GenBank/DDBJ databases">
        <title>Resequencing data analysis of finger millet.</title>
        <authorList>
            <person name="Hatakeyama M."/>
            <person name="Aluri S."/>
            <person name="Balachadran M.T."/>
            <person name="Sivarajan S.R."/>
            <person name="Poveda L."/>
            <person name="Shimizu-Inatsugi R."/>
            <person name="Schlapbach R."/>
            <person name="Sreeman S.M."/>
            <person name="Shimizu K.K."/>
        </authorList>
    </citation>
    <scope>NUCLEOTIDE SEQUENCE</scope>
</reference>
<protein>
    <recommendedName>
        <fullName evidence="6">Demeter RRM-fold domain-containing protein</fullName>
    </recommendedName>
</protein>
<dbReference type="InterPro" id="IPR028925">
    <property type="entry name" value="RRM_DME"/>
</dbReference>
<dbReference type="EMBL" id="BQKI01000002">
    <property type="protein sequence ID" value="GJM89140.1"/>
    <property type="molecule type" value="Genomic_DNA"/>
</dbReference>
<feature type="region of interest" description="Disordered" evidence="5">
    <location>
        <begin position="294"/>
        <end position="374"/>
    </location>
</feature>
<evidence type="ECO:0000256" key="2">
    <source>
        <dbReference type="ARBA" id="ARBA00022723"/>
    </source>
</evidence>
<reference evidence="7" key="1">
    <citation type="journal article" date="2018" name="DNA Res.">
        <title>Multiple hybrid de novo genome assembly of finger millet, an orphan allotetraploid crop.</title>
        <authorList>
            <person name="Hatakeyama M."/>
            <person name="Aluri S."/>
            <person name="Balachadran M.T."/>
            <person name="Sivarajan S.R."/>
            <person name="Patrignani A."/>
            <person name="Gruter S."/>
            <person name="Poveda L."/>
            <person name="Shimizu-Inatsugi R."/>
            <person name="Baeten J."/>
            <person name="Francoijs K.J."/>
            <person name="Nataraja K.N."/>
            <person name="Reddy Y.A.N."/>
            <person name="Phadnis S."/>
            <person name="Ravikumar R.L."/>
            <person name="Schlapbach R."/>
            <person name="Sreeman S.M."/>
            <person name="Shimizu K.K."/>
        </authorList>
    </citation>
    <scope>NUCLEOTIDE SEQUENCE</scope>
</reference>
<evidence type="ECO:0000256" key="1">
    <source>
        <dbReference type="ARBA" id="ARBA00001966"/>
    </source>
</evidence>